<dbReference type="GO" id="GO:0006139">
    <property type="term" value="P:nucleobase-containing compound metabolic process"/>
    <property type="evidence" value="ECO:0007669"/>
    <property type="project" value="InterPro"/>
</dbReference>
<dbReference type="InterPro" id="IPR036397">
    <property type="entry name" value="RNaseH_sf"/>
</dbReference>
<dbReference type="PANTHER" id="PTHR46814">
    <property type="entry name" value="EGALITARIAN, ISOFORM B"/>
    <property type="match status" value="1"/>
</dbReference>
<dbReference type="VEuPathDB" id="AmoebaDB:ACA1_349090"/>
<proteinExistence type="predicted"/>
<dbReference type="AlphaFoldDB" id="L8GV60"/>
<dbReference type="Gene3D" id="3.30.420.10">
    <property type="entry name" value="Ribonuclease H-like superfamily/Ribonuclease H"/>
    <property type="match status" value="1"/>
</dbReference>
<keyword evidence="4" id="KW-1185">Reference proteome</keyword>
<evidence type="ECO:0000259" key="2">
    <source>
        <dbReference type="SMART" id="SM00474"/>
    </source>
</evidence>
<keyword evidence="3" id="KW-0269">Exonuclease</keyword>
<name>L8GV60_ACACF</name>
<gene>
    <name evidence="3" type="ORF">ACA1_349090</name>
</gene>
<keyword evidence="3" id="KW-0540">Nuclease</keyword>
<dbReference type="OrthoDB" id="26838at2759"/>
<protein>
    <submittedName>
        <fullName evidence="3">3'5' exonuclease domain containing protein</fullName>
    </submittedName>
</protein>
<evidence type="ECO:0000313" key="3">
    <source>
        <dbReference type="EMBL" id="ELR16493.1"/>
    </source>
</evidence>
<dbReference type="GO" id="GO:0003676">
    <property type="term" value="F:nucleic acid binding"/>
    <property type="evidence" value="ECO:0007669"/>
    <property type="project" value="InterPro"/>
</dbReference>
<dbReference type="SUPFAM" id="SSF53098">
    <property type="entry name" value="Ribonuclease H-like"/>
    <property type="match status" value="1"/>
</dbReference>
<dbReference type="RefSeq" id="XP_004338506.1">
    <property type="nucleotide sequence ID" value="XM_004338458.1"/>
</dbReference>
<accession>L8GV60</accession>
<evidence type="ECO:0000256" key="1">
    <source>
        <dbReference type="SAM" id="MobiDB-lite"/>
    </source>
</evidence>
<reference evidence="3 4" key="1">
    <citation type="journal article" date="2013" name="Genome Biol.">
        <title>Genome of Acanthamoeba castellanii highlights extensive lateral gene transfer and early evolution of tyrosine kinase signaling.</title>
        <authorList>
            <person name="Clarke M."/>
            <person name="Lohan A.J."/>
            <person name="Liu B."/>
            <person name="Lagkouvardos I."/>
            <person name="Roy S."/>
            <person name="Zafar N."/>
            <person name="Bertelli C."/>
            <person name="Schilde C."/>
            <person name="Kianianmomeni A."/>
            <person name="Burglin T.R."/>
            <person name="Frech C."/>
            <person name="Turcotte B."/>
            <person name="Kopec K.O."/>
            <person name="Synnott J.M."/>
            <person name="Choo C."/>
            <person name="Paponov I."/>
            <person name="Finkler A."/>
            <person name="Soon Heng Tan C."/>
            <person name="Hutchins A.P."/>
            <person name="Weinmeier T."/>
            <person name="Rattei T."/>
            <person name="Chu J.S."/>
            <person name="Gimenez G."/>
            <person name="Irimia M."/>
            <person name="Rigden D.J."/>
            <person name="Fitzpatrick D.A."/>
            <person name="Lorenzo-Morales J."/>
            <person name="Bateman A."/>
            <person name="Chiu C.H."/>
            <person name="Tang P."/>
            <person name="Hegemann P."/>
            <person name="Fromm H."/>
            <person name="Raoult D."/>
            <person name="Greub G."/>
            <person name="Miranda-Saavedra D."/>
            <person name="Chen N."/>
            <person name="Nash P."/>
            <person name="Ginger M.L."/>
            <person name="Horn M."/>
            <person name="Schaap P."/>
            <person name="Caler L."/>
            <person name="Loftus B."/>
        </authorList>
    </citation>
    <scope>NUCLEOTIDE SEQUENCE [LARGE SCALE GENOMIC DNA]</scope>
    <source>
        <strain evidence="3 4">Neff</strain>
    </source>
</reference>
<dbReference type="InterPro" id="IPR002562">
    <property type="entry name" value="3'-5'_exonuclease_dom"/>
</dbReference>
<dbReference type="Pfam" id="PF01612">
    <property type="entry name" value="DNA_pol_A_exo1"/>
    <property type="match status" value="1"/>
</dbReference>
<feature type="compositionally biased region" description="Low complexity" evidence="1">
    <location>
        <begin position="158"/>
        <end position="186"/>
    </location>
</feature>
<dbReference type="GO" id="GO:0008408">
    <property type="term" value="F:3'-5' exonuclease activity"/>
    <property type="evidence" value="ECO:0007669"/>
    <property type="project" value="InterPro"/>
</dbReference>
<dbReference type="GeneID" id="14917186"/>
<dbReference type="KEGG" id="acan:ACA1_349090"/>
<dbReference type="EMBL" id="KB007989">
    <property type="protein sequence ID" value="ELR16493.1"/>
    <property type="molecule type" value="Genomic_DNA"/>
</dbReference>
<dbReference type="SMART" id="SM00474">
    <property type="entry name" value="35EXOc"/>
    <property type="match status" value="1"/>
</dbReference>
<dbReference type="InterPro" id="IPR012337">
    <property type="entry name" value="RNaseH-like_sf"/>
</dbReference>
<feature type="region of interest" description="Disordered" evidence="1">
    <location>
        <begin position="144"/>
        <end position="201"/>
    </location>
</feature>
<dbReference type="Proteomes" id="UP000011083">
    <property type="component" value="Unassembled WGS sequence"/>
</dbReference>
<dbReference type="PANTHER" id="PTHR46814:SF1">
    <property type="entry name" value="EGALITARIAN, ISOFORM B"/>
    <property type="match status" value="1"/>
</dbReference>
<feature type="domain" description="3'-5' exonuclease" evidence="2">
    <location>
        <begin position="205"/>
        <end position="385"/>
    </location>
</feature>
<organism evidence="3 4">
    <name type="scientific">Acanthamoeba castellanii (strain ATCC 30010 / Neff)</name>
    <dbReference type="NCBI Taxonomy" id="1257118"/>
    <lineage>
        <taxon>Eukaryota</taxon>
        <taxon>Amoebozoa</taxon>
        <taxon>Discosea</taxon>
        <taxon>Longamoebia</taxon>
        <taxon>Centramoebida</taxon>
        <taxon>Acanthamoebidae</taxon>
        <taxon>Acanthamoeba</taxon>
    </lineage>
</organism>
<keyword evidence="3" id="KW-0378">Hydrolase</keyword>
<evidence type="ECO:0000313" key="4">
    <source>
        <dbReference type="Proteomes" id="UP000011083"/>
    </source>
</evidence>
<dbReference type="STRING" id="1257118.L8GV60"/>
<sequence length="419" mass="45226">MWKGYTPLAVIEEKLRTLLTQRVEGVPLTTLGTLLPADWRKHATKLRQLLNLFPTVVVTGKAGSGREIAKLVAWLVTLKTDVAALLAKSPNNACDLDALVQAYAKLKNNANLDTLCEVAGVYLEDLLEERGFFLTWAGEKATVHSKTPDVGTSTGQVAASSAAPQPTSGAAAAAQPTPKAAASTIQPAPPTPTTKTTESPATAAAVIVEDVQRCREVVESILAHDHPLALDCEGVDLGDKSGSLCLVQIAMRSGQCFLFDVTKGGSQLFSEGGLRRVLKDVHVLKVGHDLRADASALFAEHSVLLNHVFDTQVLTVGKQNQVGLNPMLKLYANSQNELKKAVKKAWTRDRLYWTRRPLTEEMVGYASLDVAFLLQAFDSMAAALEQQCLFDHAAAGSRLYIDRRRFPTAPPPLGERSGR</sequence>